<dbReference type="PANTHER" id="PTHR33393:SF12">
    <property type="entry name" value="CAPSULE BIOSYNTHESIS PROTEIN CAPA"/>
    <property type="match status" value="1"/>
</dbReference>
<gene>
    <name evidence="3" type="ORF">DWY69_10805</name>
</gene>
<protein>
    <submittedName>
        <fullName evidence="3">CapA family protein</fullName>
    </submittedName>
</protein>
<evidence type="ECO:0000313" key="4">
    <source>
        <dbReference type="Proteomes" id="UP000261166"/>
    </source>
</evidence>
<dbReference type="Pfam" id="PF09587">
    <property type="entry name" value="PGA_cap"/>
    <property type="match status" value="1"/>
</dbReference>
<comment type="similarity">
    <text evidence="1">Belongs to the CapA family.</text>
</comment>
<dbReference type="InterPro" id="IPR052169">
    <property type="entry name" value="CW_Biosynth-Accessory"/>
</dbReference>
<feature type="domain" description="Capsule synthesis protein CapA" evidence="2">
    <location>
        <begin position="11"/>
        <end position="313"/>
    </location>
</feature>
<organism evidence="3 4">
    <name type="scientific">Eisenbergiella massiliensis</name>
    <dbReference type="NCBI Taxonomy" id="1720294"/>
    <lineage>
        <taxon>Bacteria</taxon>
        <taxon>Bacillati</taxon>
        <taxon>Bacillota</taxon>
        <taxon>Clostridia</taxon>
        <taxon>Lachnospirales</taxon>
        <taxon>Lachnospiraceae</taxon>
        <taxon>Eisenbergiella</taxon>
    </lineage>
</organism>
<dbReference type="SMART" id="SM00854">
    <property type="entry name" value="PGA_cap"/>
    <property type="match status" value="1"/>
</dbReference>
<accession>A0A3E3IXY2</accession>
<name>A0A3E3IXY2_9FIRM</name>
<dbReference type="PANTHER" id="PTHR33393">
    <property type="entry name" value="POLYGLUTAMINE SYNTHESIS ACCESSORY PROTEIN RV0574C-RELATED"/>
    <property type="match status" value="1"/>
</dbReference>
<dbReference type="SUPFAM" id="SSF56300">
    <property type="entry name" value="Metallo-dependent phosphatases"/>
    <property type="match status" value="1"/>
</dbReference>
<comment type="caution">
    <text evidence="3">The sequence shown here is derived from an EMBL/GenBank/DDBJ whole genome shotgun (WGS) entry which is preliminary data.</text>
</comment>
<proteinExistence type="inferred from homology"/>
<dbReference type="Gene3D" id="3.60.21.10">
    <property type="match status" value="1"/>
</dbReference>
<dbReference type="CDD" id="cd07381">
    <property type="entry name" value="MPP_CapA"/>
    <property type="match status" value="1"/>
</dbReference>
<dbReference type="InterPro" id="IPR019079">
    <property type="entry name" value="Capsule_synth_CapA"/>
</dbReference>
<reference evidence="3 4" key="1">
    <citation type="submission" date="2018-08" db="EMBL/GenBank/DDBJ databases">
        <title>A genome reference for cultivated species of the human gut microbiota.</title>
        <authorList>
            <person name="Zou Y."/>
            <person name="Xue W."/>
            <person name="Luo G."/>
        </authorList>
    </citation>
    <scope>NUCLEOTIDE SEQUENCE [LARGE SCALE GENOMIC DNA]</scope>
    <source>
        <strain evidence="3 4">AF26-4BH</strain>
    </source>
</reference>
<dbReference type="OrthoDB" id="9810906at2"/>
<sequence>MVMVMKEKKVKISFLGDIMCEKPFLDAAKKRDGSYEFSTAFKGMKEICSQSDYVVANLETPFAGKDKGYTNEFYLFNTPDSFAKAVKEMGISVVTTANNHCCDRGLDGVRRTIDILDEYKIPHVGTYKSSDEDRIFCCTVGGIKIALISCTSSTNPLRNKCKVTRDNVNLIQKQKTNISLIGNKRKLGTIKDFIIREVIGDKLYINARKSIGLSPKKIQVDNVIYSDRLESEIENIIYQIKKAKEKADFVFVCPHMGGQFNLKPGKFSEYIMNRLVEAGANAVIASHPHIVQKFEMKNGIPCAFSLGNVSMSLSTMYILRENMPEYGIMLHLYLTPNYIEKVTFSVIKIDEVSGYLYINPVSSLYETITADKQEKMKHDVQLIVNRVKKQEIAIGFEIKDEYELYSLQV</sequence>
<dbReference type="InterPro" id="IPR029052">
    <property type="entry name" value="Metallo-depent_PP-like"/>
</dbReference>
<dbReference type="Proteomes" id="UP000261166">
    <property type="component" value="Unassembled WGS sequence"/>
</dbReference>
<evidence type="ECO:0000313" key="3">
    <source>
        <dbReference type="EMBL" id="RGE71954.1"/>
    </source>
</evidence>
<dbReference type="AlphaFoldDB" id="A0A3E3IXY2"/>
<evidence type="ECO:0000256" key="1">
    <source>
        <dbReference type="ARBA" id="ARBA00005662"/>
    </source>
</evidence>
<evidence type="ECO:0000259" key="2">
    <source>
        <dbReference type="SMART" id="SM00854"/>
    </source>
</evidence>
<dbReference type="EMBL" id="QVLU01000008">
    <property type="protein sequence ID" value="RGE71954.1"/>
    <property type="molecule type" value="Genomic_DNA"/>
</dbReference>